<dbReference type="SUPFAM" id="SSF51735">
    <property type="entry name" value="NAD(P)-binding Rossmann-fold domains"/>
    <property type="match status" value="1"/>
</dbReference>
<dbReference type="AlphaFoldDB" id="A0A937W5K6"/>
<feature type="non-terminal residue" evidence="1">
    <location>
        <position position="301"/>
    </location>
</feature>
<sequence length="301" mass="33462">MNVLLIGGTRFQGRYLVNELLNTGHTVTVFHRGGHTIGPRCGLVDLIGDRNVPADLAQLAGYQFDACIDTCAYFPIQVSLVSDVLNTRHYCLISSVYVYADRDALLREDDPLHHIPGGPGPGLTPDNYGALKALCEEEAVVRFGNGSLILRPSVIIGVGDHTERLQFWMRLVAVHRKRLDIAGWDPVVQLVDVRDLAHFTTRCIETARQGTVNVCGEPVRLSVLLDSIAAISGHTCERKSVHIEDLPKLGLERLPYCESGHLARHDTALSRTWGYVGRDWRDSLTEIHHHFQCQGFAMQNL</sequence>
<evidence type="ECO:0008006" key="3">
    <source>
        <dbReference type="Google" id="ProtNLM"/>
    </source>
</evidence>
<evidence type="ECO:0000313" key="2">
    <source>
        <dbReference type="Proteomes" id="UP000712673"/>
    </source>
</evidence>
<proteinExistence type="predicted"/>
<dbReference type="Gene3D" id="3.40.50.720">
    <property type="entry name" value="NAD(P)-binding Rossmann-like Domain"/>
    <property type="match status" value="1"/>
</dbReference>
<protein>
    <recommendedName>
        <fullName evidence="3">Epimerase</fullName>
    </recommendedName>
</protein>
<dbReference type="InterPro" id="IPR036291">
    <property type="entry name" value="NAD(P)-bd_dom_sf"/>
</dbReference>
<comment type="caution">
    <text evidence="1">The sequence shown here is derived from an EMBL/GenBank/DDBJ whole genome shotgun (WGS) entry which is preliminary data.</text>
</comment>
<name>A0A937W5K6_UNCTE</name>
<accession>A0A937W5K6</accession>
<evidence type="ECO:0000313" key="1">
    <source>
        <dbReference type="EMBL" id="MBM3226130.1"/>
    </source>
</evidence>
<dbReference type="EMBL" id="VGLS01000797">
    <property type="protein sequence ID" value="MBM3226130.1"/>
    <property type="molecule type" value="Genomic_DNA"/>
</dbReference>
<reference evidence="1" key="1">
    <citation type="submission" date="2019-03" db="EMBL/GenBank/DDBJ databases">
        <title>Lake Tanganyika Metagenome-Assembled Genomes (MAGs).</title>
        <authorList>
            <person name="Tran P."/>
        </authorList>
    </citation>
    <scope>NUCLEOTIDE SEQUENCE</scope>
    <source>
        <strain evidence="1">K_DeepCast_65m_m2_066</strain>
    </source>
</reference>
<dbReference type="Proteomes" id="UP000712673">
    <property type="component" value="Unassembled WGS sequence"/>
</dbReference>
<gene>
    <name evidence="1" type="ORF">FJZ47_20370</name>
</gene>
<organism evidence="1 2">
    <name type="scientific">Tectimicrobiota bacterium</name>
    <dbReference type="NCBI Taxonomy" id="2528274"/>
    <lineage>
        <taxon>Bacteria</taxon>
        <taxon>Pseudomonadati</taxon>
        <taxon>Nitrospinota/Tectimicrobiota group</taxon>
        <taxon>Candidatus Tectimicrobiota</taxon>
    </lineage>
</organism>